<accession>A0A0K2V5I7</accession>
<organism evidence="1">
    <name type="scientific">Lepeophtheirus salmonis</name>
    <name type="common">Salmon louse</name>
    <name type="synonym">Caligus salmonis</name>
    <dbReference type="NCBI Taxonomy" id="72036"/>
    <lineage>
        <taxon>Eukaryota</taxon>
        <taxon>Metazoa</taxon>
        <taxon>Ecdysozoa</taxon>
        <taxon>Arthropoda</taxon>
        <taxon>Crustacea</taxon>
        <taxon>Multicrustacea</taxon>
        <taxon>Hexanauplia</taxon>
        <taxon>Copepoda</taxon>
        <taxon>Siphonostomatoida</taxon>
        <taxon>Caligidae</taxon>
        <taxon>Lepeophtheirus</taxon>
    </lineage>
</organism>
<protein>
    <submittedName>
        <fullName evidence="1">Uncharacterized protein</fullName>
    </submittedName>
</protein>
<evidence type="ECO:0000313" key="1">
    <source>
        <dbReference type="EMBL" id="CDW45392.1"/>
    </source>
</evidence>
<proteinExistence type="predicted"/>
<name>A0A0K2V5I7_LEPSM</name>
<dbReference type="AlphaFoldDB" id="A0A0K2V5I7"/>
<sequence>NQRLSSVFNSNHIKFLSCKSSHSKIRLWSNKPIENSLQLRFVEEIYVVQLIYCANNCLDQFAILEALFKSYVNQLEKKEKNCKLND</sequence>
<reference evidence="1" key="1">
    <citation type="submission" date="2014-05" db="EMBL/GenBank/DDBJ databases">
        <authorList>
            <person name="Chronopoulou M."/>
        </authorList>
    </citation>
    <scope>NUCLEOTIDE SEQUENCE</scope>
    <source>
        <tissue evidence="1">Whole organism</tissue>
    </source>
</reference>
<feature type="non-terminal residue" evidence="1">
    <location>
        <position position="1"/>
    </location>
</feature>
<dbReference type="EMBL" id="HACA01028031">
    <property type="protein sequence ID" value="CDW45392.1"/>
    <property type="molecule type" value="Transcribed_RNA"/>
</dbReference>